<feature type="transmembrane region" description="Helical" evidence="4">
    <location>
        <begin position="68"/>
        <end position="90"/>
    </location>
</feature>
<dbReference type="PROSITE" id="PS50850">
    <property type="entry name" value="MFS"/>
    <property type="match status" value="1"/>
</dbReference>
<organism evidence="6 7">
    <name type="scientific">Mesorhizobium qingshengii</name>
    <dbReference type="NCBI Taxonomy" id="1165689"/>
    <lineage>
        <taxon>Bacteria</taxon>
        <taxon>Pseudomonadati</taxon>
        <taxon>Pseudomonadota</taxon>
        <taxon>Alphaproteobacteria</taxon>
        <taxon>Hyphomicrobiales</taxon>
        <taxon>Phyllobacteriaceae</taxon>
        <taxon>Mesorhizobium</taxon>
    </lineage>
</organism>
<evidence type="ECO:0000256" key="4">
    <source>
        <dbReference type="SAM" id="Phobius"/>
    </source>
</evidence>
<name>A0A1G5ZA90_9HYPH</name>
<evidence type="ECO:0000259" key="5">
    <source>
        <dbReference type="PROSITE" id="PS50850"/>
    </source>
</evidence>
<evidence type="ECO:0000256" key="3">
    <source>
        <dbReference type="ARBA" id="ARBA00023136"/>
    </source>
</evidence>
<feature type="domain" description="Major facilitator superfamily (MFS) profile" evidence="5">
    <location>
        <begin position="1"/>
        <end position="360"/>
    </location>
</feature>
<dbReference type="PANTHER" id="PTHR11360:SF284">
    <property type="entry name" value="EG:103B4.3 PROTEIN-RELATED"/>
    <property type="match status" value="1"/>
</dbReference>
<dbReference type="SUPFAM" id="SSF103473">
    <property type="entry name" value="MFS general substrate transporter"/>
    <property type="match status" value="1"/>
</dbReference>
<dbReference type="InterPro" id="IPR011701">
    <property type="entry name" value="MFS"/>
</dbReference>
<dbReference type="STRING" id="1165689.SAMN02927914_04497"/>
<sequence length="374" mass="38662">MRADLGVSASAFGFALALQNLTWGLAQPVIGMFGDRYGPRPVLVVCASLYASGLLLMAWGGPAIGLNIGAGVLAGIGIAGCGFGVVLGAVSRSVPPEKRVQAVGVVSAVGSVATLVIAPLGQAIIDTDGWQTAALSFAVVAATIGVIALFIGGKPAPAKDHKAVALNAREAVGRAILHPGFMAMTVAFFACGFQLQFITVHLPTYLGICGVSTELGAIALGVIGIANAVGSYVTGRLGTRYRPKQLLALIYLLRTVAIIAFIWFPVTAFSTLAFAAVMGFLWLGVVPLVSGLVAKMFGLQHFNTLFGIVFLSHQIGGFAGAWLGGVTYDLTASYMTAWVSMAVVGLCAFLLQWSMDDRDHVSSGAVRDSLQGTI</sequence>
<dbReference type="PANTHER" id="PTHR11360">
    <property type="entry name" value="MONOCARBOXYLATE TRANSPORTER"/>
    <property type="match status" value="1"/>
</dbReference>
<dbReference type="GO" id="GO:0022857">
    <property type="term" value="F:transmembrane transporter activity"/>
    <property type="evidence" value="ECO:0007669"/>
    <property type="project" value="InterPro"/>
</dbReference>
<dbReference type="InterPro" id="IPR020846">
    <property type="entry name" value="MFS_dom"/>
</dbReference>
<keyword evidence="3 4" id="KW-0472">Membrane</keyword>
<dbReference type="Proteomes" id="UP000198588">
    <property type="component" value="Unassembled WGS sequence"/>
</dbReference>
<feature type="transmembrane region" description="Helical" evidence="4">
    <location>
        <begin position="246"/>
        <end position="266"/>
    </location>
</feature>
<dbReference type="EMBL" id="FMXM01000015">
    <property type="protein sequence ID" value="SDA91330.1"/>
    <property type="molecule type" value="Genomic_DNA"/>
</dbReference>
<feature type="transmembrane region" description="Helical" evidence="4">
    <location>
        <begin position="172"/>
        <end position="195"/>
    </location>
</feature>
<accession>A0A1G5ZA90</accession>
<keyword evidence="1 4" id="KW-0812">Transmembrane</keyword>
<dbReference type="InterPro" id="IPR036259">
    <property type="entry name" value="MFS_trans_sf"/>
</dbReference>
<dbReference type="Gene3D" id="1.20.1250.20">
    <property type="entry name" value="MFS general substrate transporter like domains"/>
    <property type="match status" value="1"/>
</dbReference>
<dbReference type="InterPro" id="IPR050327">
    <property type="entry name" value="Proton-linked_MCT"/>
</dbReference>
<feature type="transmembrane region" description="Helical" evidence="4">
    <location>
        <begin position="331"/>
        <end position="351"/>
    </location>
</feature>
<feature type="transmembrane region" description="Helical" evidence="4">
    <location>
        <begin position="215"/>
        <end position="234"/>
    </location>
</feature>
<reference evidence="6 7" key="1">
    <citation type="submission" date="2016-10" db="EMBL/GenBank/DDBJ databases">
        <authorList>
            <person name="de Groot N.N."/>
        </authorList>
    </citation>
    <scope>NUCLEOTIDE SEQUENCE [LARGE SCALE GENOMIC DNA]</scope>
    <source>
        <strain evidence="6 7">CGMCC 1.12097</strain>
    </source>
</reference>
<keyword evidence="2 4" id="KW-1133">Transmembrane helix</keyword>
<evidence type="ECO:0000256" key="2">
    <source>
        <dbReference type="ARBA" id="ARBA00022989"/>
    </source>
</evidence>
<gene>
    <name evidence="6" type="ORF">SAMN02927914_04497</name>
</gene>
<evidence type="ECO:0000313" key="6">
    <source>
        <dbReference type="EMBL" id="SDA91330.1"/>
    </source>
</evidence>
<dbReference type="Pfam" id="PF07690">
    <property type="entry name" value="MFS_1"/>
    <property type="match status" value="1"/>
</dbReference>
<feature type="transmembrane region" description="Helical" evidence="4">
    <location>
        <begin position="102"/>
        <end position="124"/>
    </location>
</feature>
<dbReference type="AlphaFoldDB" id="A0A1G5ZA90"/>
<feature type="transmembrane region" description="Helical" evidence="4">
    <location>
        <begin position="130"/>
        <end position="151"/>
    </location>
</feature>
<proteinExistence type="predicted"/>
<feature type="transmembrane region" description="Helical" evidence="4">
    <location>
        <begin position="305"/>
        <end position="325"/>
    </location>
</feature>
<protein>
    <submittedName>
        <fullName evidence="6">Predicted arabinose efflux permease, MFS family</fullName>
    </submittedName>
</protein>
<feature type="transmembrane region" description="Helical" evidence="4">
    <location>
        <begin position="272"/>
        <end position="293"/>
    </location>
</feature>
<evidence type="ECO:0000313" key="7">
    <source>
        <dbReference type="Proteomes" id="UP000198588"/>
    </source>
</evidence>
<dbReference type="CDD" id="cd17355">
    <property type="entry name" value="MFS_YcxA_like"/>
    <property type="match status" value="1"/>
</dbReference>
<evidence type="ECO:0000256" key="1">
    <source>
        <dbReference type="ARBA" id="ARBA00022692"/>
    </source>
</evidence>
<feature type="transmembrane region" description="Helical" evidence="4">
    <location>
        <begin position="42"/>
        <end position="62"/>
    </location>
</feature>